<dbReference type="InterPro" id="IPR009057">
    <property type="entry name" value="Homeodomain-like_sf"/>
</dbReference>
<dbReference type="EMBL" id="NSJF01000006">
    <property type="protein sequence ID" value="PAT33856.1"/>
    <property type="molecule type" value="Genomic_DNA"/>
</dbReference>
<dbReference type="Gene3D" id="1.10.357.10">
    <property type="entry name" value="Tetracycline Repressor, domain 2"/>
    <property type="match status" value="1"/>
</dbReference>
<dbReference type="SUPFAM" id="SSF48498">
    <property type="entry name" value="Tetracyclin repressor-like, C-terminal domain"/>
    <property type="match status" value="1"/>
</dbReference>
<dbReference type="SUPFAM" id="SSF46689">
    <property type="entry name" value="Homeodomain-like"/>
    <property type="match status" value="1"/>
</dbReference>
<name>A0A2A2A7Q3_9BURK</name>
<dbReference type="InterPro" id="IPR036271">
    <property type="entry name" value="Tet_transcr_reg_TetR-rel_C_sf"/>
</dbReference>
<dbReference type="Proteomes" id="UP000217999">
    <property type="component" value="Unassembled WGS sequence"/>
</dbReference>
<comment type="caution">
    <text evidence="2">The sequence shown here is derived from an EMBL/GenBank/DDBJ whole genome shotgun (WGS) entry which is preliminary data.</text>
</comment>
<accession>A0A2A2A7Q3</accession>
<reference evidence="2 3" key="1">
    <citation type="submission" date="2017-08" db="EMBL/GenBank/DDBJ databases">
        <title>WGS of Clinical strains of the CDC Group NO-1 linked to zoonotic infections in humans.</title>
        <authorList>
            <person name="Bernier A.-M."/>
            <person name="Bernard K."/>
        </authorList>
    </citation>
    <scope>NUCLEOTIDE SEQUENCE [LARGE SCALE GENOMIC DNA]</scope>
    <source>
        <strain evidence="2 3">NML03-0146</strain>
    </source>
</reference>
<sequence length="220" mass="23736">MPPPAPCSAPAPAAAPRGRPPSITRARIAEAGVAIGLPHITFTGVAAALGVSHMALYKHVPSLAALKQLVAEEIFTRWQLPEVDEQRRQGLRDYLLAFSSAARAFVRAHPGLTPYVLRREAATPAMLDKIEAHHRHIARIYDLRPAQARWLLSTVAFHCIAVSDTVYSLACPSAQPDEEPEDLASAAACAAQQSEMEAELEQGMQALIVGALALLEEKRD</sequence>
<feature type="compositionally biased region" description="Low complexity" evidence="1">
    <location>
        <begin position="10"/>
        <end position="20"/>
    </location>
</feature>
<evidence type="ECO:0000313" key="2">
    <source>
        <dbReference type="EMBL" id="PAT33856.1"/>
    </source>
</evidence>
<feature type="region of interest" description="Disordered" evidence="1">
    <location>
        <begin position="1"/>
        <end position="20"/>
    </location>
</feature>
<evidence type="ECO:0000256" key="1">
    <source>
        <dbReference type="SAM" id="MobiDB-lite"/>
    </source>
</evidence>
<protein>
    <submittedName>
        <fullName evidence="2">TetR family transcriptional regulator</fullName>
    </submittedName>
</protein>
<proteinExistence type="predicted"/>
<evidence type="ECO:0000313" key="3">
    <source>
        <dbReference type="Proteomes" id="UP000217999"/>
    </source>
</evidence>
<organism evidence="2 3">
    <name type="scientific">Vandammella animalimorsus</name>
    <dbReference type="NCBI Taxonomy" id="2029117"/>
    <lineage>
        <taxon>Bacteria</taxon>
        <taxon>Pseudomonadati</taxon>
        <taxon>Pseudomonadota</taxon>
        <taxon>Betaproteobacteria</taxon>
        <taxon>Burkholderiales</taxon>
        <taxon>Comamonadaceae</taxon>
        <taxon>Vandammella</taxon>
    </lineage>
</organism>
<gene>
    <name evidence="2" type="ORF">CK620_11140</name>
</gene>
<dbReference type="AlphaFoldDB" id="A0A2A2A7Q3"/>